<dbReference type="Pfam" id="PF20109">
    <property type="entry name" value="Trans_reg_dom"/>
    <property type="match status" value="1"/>
</dbReference>
<dbReference type="eggNOG" id="ENOG5033B3S">
    <property type="taxonomic scope" value="Bacteria"/>
</dbReference>
<evidence type="ECO:0000259" key="1">
    <source>
        <dbReference type="Pfam" id="PF20109"/>
    </source>
</evidence>
<reference evidence="3" key="1">
    <citation type="submission" date="2006-12" db="EMBL/GenBank/DDBJ databases">
        <title>Complete sequence of chromosome 2 of Paracoccus denitrificans PD1222.</title>
        <authorList>
            <person name="Copeland A."/>
            <person name="Lucas S."/>
            <person name="Lapidus A."/>
            <person name="Barry K."/>
            <person name="Detter J.C."/>
            <person name="Glavina del Rio T."/>
            <person name="Hammon N."/>
            <person name="Israni S."/>
            <person name="Dalin E."/>
            <person name="Tice H."/>
            <person name="Pitluck S."/>
            <person name="Munk A.C."/>
            <person name="Brettin T."/>
            <person name="Bruce D."/>
            <person name="Han C."/>
            <person name="Tapia R."/>
            <person name="Gilna P."/>
            <person name="Schmutz J."/>
            <person name="Larimer F."/>
            <person name="Land M."/>
            <person name="Hauser L."/>
            <person name="Kyrpides N."/>
            <person name="Lykidis A."/>
            <person name="Spiro S."/>
            <person name="Richardson D.J."/>
            <person name="Moir J.W.B."/>
            <person name="Ferguson S.J."/>
            <person name="van Spanning R.J.M."/>
            <person name="Richardson P."/>
        </authorList>
    </citation>
    <scope>NUCLEOTIDE SEQUENCE [LARGE SCALE GENOMIC DNA]</scope>
    <source>
        <strain evidence="3">Pd 1222</strain>
    </source>
</reference>
<evidence type="ECO:0000313" key="2">
    <source>
        <dbReference type="EMBL" id="ABL71254.1"/>
    </source>
</evidence>
<keyword evidence="3" id="KW-1185">Reference proteome</keyword>
<sequence length="102" mass="11689">MDMKPDLSKWRSSPSYDFVDEVAAPDLAWEWLRRNEDYQQDYRAVARQEAMDAPGILRFRNRWGLTFPGPARTVLRGYAGLLAAVLRDRQPRAGCATLRSAC</sequence>
<organism evidence="2 3">
    <name type="scientific">Paracoccus denitrificans (strain Pd 1222)</name>
    <dbReference type="NCBI Taxonomy" id="318586"/>
    <lineage>
        <taxon>Bacteria</taxon>
        <taxon>Pseudomonadati</taxon>
        <taxon>Pseudomonadota</taxon>
        <taxon>Alphaproteobacteria</taxon>
        <taxon>Rhodobacterales</taxon>
        <taxon>Paracoccaceae</taxon>
        <taxon>Paracoccus</taxon>
    </lineage>
</organism>
<gene>
    <name evidence="2" type="ordered locus">Pden_3173</name>
</gene>
<dbReference type="KEGG" id="pde:Pden_3173"/>
<evidence type="ECO:0000313" key="3">
    <source>
        <dbReference type="Proteomes" id="UP000000361"/>
    </source>
</evidence>
<dbReference type="EMBL" id="CP000490">
    <property type="protein sequence ID" value="ABL71254.1"/>
    <property type="molecule type" value="Genomic_DNA"/>
</dbReference>
<feature type="domain" description="Transcriptional regulator-like" evidence="1">
    <location>
        <begin position="9"/>
        <end position="68"/>
    </location>
</feature>
<dbReference type="AlphaFoldDB" id="A1B6W0"/>
<name>A1B6W0_PARDP</name>
<dbReference type="InterPro" id="IPR045465">
    <property type="entry name" value="Trans_reg_dom"/>
</dbReference>
<accession>A1B6W0</accession>
<proteinExistence type="predicted"/>
<dbReference type="HOGENOM" id="CLU_166814_0_0_5"/>
<protein>
    <recommendedName>
        <fullName evidence="1">Transcriptional regulator-like domain-containing protein</fullName>
    </recommendedName>
</protein>
<dbReference type="EnsemblBacteria" id="ABL71254">
    <property type="protein sequence ID" value="ABL71254"/>
    <property type="gene ID" value="Pden_3173"/>
</dbReference>
<dbReference type="STRING" id="318586.Pden_3173"/>
<dbReference type="Proteomes" id="UP000000361">
    <property type="component" value="Chromosome 2"/>
</dbReference>